<evidence type="ECO:0000256" key="8">
    <source>
        <dbReference type="ARBA" id="ARBA00023295"/>
    </source>
</evidence>
<feature type="region of interest" description="Disordered" evidence="11">
    <location>
        <begin position="1"/>
        <end position="29"/>
    </location>
</feature>
<comment type="caution">
    <text evidence="14">The sequence shown here is derived from an EMBL/GenBank/DDBJ whole genome shotgun (WGS) entry which is preliminary data.</text>
</comment>
<evidence type="ECO:0000256" key="9">
    <source>
        <dbReference type="ARBA" id="ARBA00023326"/>
    </source>
</evidence>
<dbReference type="InterPro" id="IPR044846">
    <property type="entry name" value="GH10"/>
</dbReference>
<evidence type="ECO:0000256" key="3">
    <source>
        <dbReference type="ARBA" id="ARBA00012590"/>
    </source>
</evidence>
<comment type="similarity">
    <text evidence="2">Belongs to the glycosyl hydrolase 10 (cellulase F) family.</text>
</comment>
<feature type="active site" description="Nucleophile" evidence="10">
    <location>
        <position position="406"/>
    </location>
</feature>
<evidence type="ECO:0000256" key="10">
    <source>
        <dbReference type="PROSITE-ProRule" id="PRU10061"/>
    </source>
</evidence>
<keyword evidence="8" id="KW-0326">Glycosidase</keyword>
<keyword evidence="12" id="KW-1133">Transmembrane helix</keyword>
<dbReference type="InterPro" id="IPR031158">
    <property type="entry name" value="GH10_AS"/>
</dbReference>
<dbReference type="SUPFAM" id="SSF51445">
    <property type="entry name" value="(Trans)glycosidases"/>
    <property type="match status" value="1"/>
</dbReference>
<evidence type="ECO:0000256" key="11">
    <source>
        <dbReference type="SAM" id="MobiDB-lite"/>
    </source>
</evidence>
<dbReference type="GO" id="GO:0045493">
    <property type="term" value="P:xylan catabolic process"/>
    <property type="evidence" value="ECO:0007669"/>
    <property type="project" value="UniProtKB-KW"/>
</dbReference>
<proteinExistence type="inferred from homology"/>
<keyword evidence="9" id="KW-0624">Polysaccharide degradation</keyword>
<sequence length="522" mass="57383">METQQPAARVMRDVQIDSRRAGEAGGDAAPDELHLDLAAAPKAAELEAGVQRDDEVARRRRANRCRLGIAATCLILAVAGVLTYLIVTGEIGPRPGSRIAAPSALPANESTASEADGDDATPPRQPWVPLRRVADRAGLKFGFAYNDGLIWSKPIAEQRAYNELTAANGNIVTAEVVCKPEVMFPTGPDAPNFGPCDRFLDWAKDNDMEVRFHVAAWGDWNPQWMLDLPAAEKRDVLIAYVRKTLRHFRNVSHIVYWDVVNEVICDSNPGRRDCDASVGRAEDLGYLRARQDAPRPPLWYPDVPDYVDLCFLIAREELGPNANLVLNDYGTESLEDPTDPNKAERMYAWVEAALARGVPIDSIGFQFHISTYHDGSAFSVFSGWVDGVRAMALKYAALGLEVHMTEIDIGCSYITMPCLPDLSEAVPVPGFPDIFGASKQEAQKAVLFGKLLRICLELDACTAYQMWGSTDKYSWRKAKEGDTFGSLLDHNAHIFDDNLQPKASAYALLAILTEYVAANGLS</sequence>
<organism evidence="14 15">
    <name type="scientific">Diacronema lutheri</name>
    <name type="common">Unicellular marine alga</name>
    <name type="synonym">Monochrysis lutheri</name>
    <dbReference type="NCBI Taxonomy" id="2081491"/>
    <lineage>
        <taxon>Eukaryota</taxon>
        <taxon>Haptista</taxon>
        <taxon>Haptophyta</taxon>
        <taxon>Pavlovophyceae</taxon>
        <taxon>Pavlovales</taxon>
        <taxon>Pavlovaceae</taxon>
        <taxon>Diacronema</taxon>
    </lineage>
</organism>
<evidence type="ECO:0000256" key="4">
    <source>
        <dbReference type="ARBA" id="ARBA00022651"/>
    </source>
</evidence>
<evidence type="ECO:0000313" key="15">
    <source>
        <dbReference type="Proteomes" id="UP000751190"/>
    </source>
</evidence>
<keyword evidence="15" id="KW-1185">Reference proteome</keyword>
<dbReference type="PANTHER" id="PTHR31490:SF88">
    <property type="entry name" value="BETA-XYLANASE"/>
    <property type="match status" value="1"/>
</dbReference>
<dbReference type="Gene3D" id="3.20.20.80">
    <property type="entry name" value="Glycosidases"/>
    <property type="match status" value="1"/>
</dbReference>
<feature type="domain" description="GH10" evidence="13">
    <location>
        <begin position="133"/>
        <end position="511"/>
    </location>
</feature>
<evidence type="ECO:0000256" key="2">
    <source>
        <dbReference type="ARBA" id="ARBA00007495"/>
    </source>
</evidence>
<gene>
    <name evidence="14" type="ORF">KFE25_012985</name>
</gene>
<dbReference type="GO" id="GO:0031176">
    <property type="term" value="F:endo-1,4-beta-xylanase activity"/>
    <property type="evidence" value="ECO:0007669"/>
    <property type="project" value="UniProtKB-EC"/>
</dbReference>
<evidence type="ECO:0000256" key="12">
    <source>
        <dbReference type="SAM" id="Phobius"/>
    </source>
</evidence>
<keyword evidence="5" id="KW-0732">Signal</keyword>
<protein>
    <recommendedName>
        <fullName evidence="3">endo-1,4-beta-xylanase</fullName>
        <ecNumber evidence="3">3.2.1.8</ecNumber>
    </recommendedName>
</protein>
<keyword evidence="7" id="KW-0119">Carbohydrate metabolism</keyword>
<dbReference type="Proteomes" id="UP000751190">
    <property type="component" value="Unassembled WGS sequence"/>
</dbReference>
<dbReference type="PROSITE" id="PS00591">
    <property type="entry name" value="GH10_1"/>
    <property type="match status" value="1"/>
</dbReference>
<dbReference type="OMA" id="NIAQMND"/>
<dbReference type="Pfam" id="PF00331">
    <property type="entry name" value="Glyco_hydro_10"/>
    <property type="match status" value="1"/>
</dbReference>
<dbReference type="EMBL" id="JAGTXO010000041">
    <property type="protein sequence ID" value="KAG8459349.1"/>
    <property type="molecule type" value="Genomic_DNA"/>
</dbReference>
<dbReference type="PRINTS" id="PR00134">
    <property type="entry name" value="GLHYDRLASE10"/>
</dbReference>
<dbReference type="PANTHER" id="PTHR31490">
    <property type="entry name" value="GLYCOSYL HYDROLASE"/>
    <property type="match status" value="1"/>
</dbReference>
<dbReference type="InterPro" id="IPR017853">
    <property type="entry name" value="GH"/>
</dbReference>
<evidence type="ECO:0000256" key="5">
    <source>
        <dbReference type="ARBA" id="ARBA00022729"/>
    </source>
</evidence>
<comment type="catalytic activity">
    <reaction evidence="1">
        <text>Endohydrolysis of (1-&gt;4)-beta-D-xylosidic linkages in xylans.</text>
        <dbReference type="EC" id="3.2.1.8"/>
    </reaction>
</comment>
<reference evidence="14" key="1">
    <citation type="submission" date="2021-05" db="EMBL/GenBank/DDBJ databases">
        <title>The genome of the haptophyte Pavlova lutheri (Diacronema luteri, Pavlovales) - a model for lipid biosynthesis in eukaryotic algae.</title>
        <authorList>
            <person name="Hulatt C.J."/>
            <person name="Posewitz M.C."/>
        </authorList>
    </citation>
    <scope>NUCLEOTIDE SEQUENCE</scope>
    <source>
        <strain evidence="14">NIVA-4/92</strain>
    </source>
</reference>
<feature type="compositionally biased region" description="Basic and acidic residues" evidence="11">
    <location>
        <begin position="10"/>
        <end position="22"/>
    </location>
</feature>
<feature type="transmembrane region" description="Helical" evidence="12">
    <location>
        <begin position="67"/>
        <end position="87"/>
    </location>
</feature>
<keyword evidence="4" id="KW-0858">Xylan degradation</keyword>
<dbReference type="AlphaFoldDB" id="A0A8J5XEP1"/>
<evidence type="ECO:0000313" key="14">
    <source>
        <dbReference type="EMBL" id="KAG8459349.1"/>
    </source>
</evidence>
<keyword evidence="12" id="KW-0812">Transmembrane</keyword>
<dbReference type="OrthoDB" id="3055998at2759"/>
<evidence type="ECO:0000256" key="1">
    <source>
        <dbReference type="ARBA" id="ARBA00000681"/>
    </source>
</evidence>
<keyword evidence="6" id="KW-0378">Hydrolase</keyword>
<dbReference type="InterPro" id="IPR001000">
    <property type="entry name" value="GH10_dom"/>
</dbReference>
<dbReference type="EC" id="3.2.1.8" evidence="3"/>
<keyword evidence="12" id="KW-0472">Membrane</keyword>
<accession>A0A8J5XEP1</accession>
<dbReference type="PROSITE" id="PS51760">
    <property type="entry name" value="GH10_2"/>
    <property type="match status" value="1"/>
</dbReference>
<dbReference type="SMART" id="SM00633">
    <property type="entry name" value="Glyco_10"/>
    <property type="match status" value="1"/>
</dbReference>
<name>A0A8J5XEP1_DIALT</name>
<evidence type="ECO:0000256" key="6">
    <source>
        <dbReference type="ARBA" id="ARBA00022801"/>
    </source>
</evidence>
<evidence type="ECO:0000259" key="13">
    <source>
        <dbReference type="PROSITE" id="PS51760"/>
    </source>
</evidence>
<evidence type="ECO:0000256" key="7">
    <source>
        <dbReference type="ARBA" id="ARBA00023277"/>
    </source>
</evidence>
<feature type="region of interest" description="Disordered" evidence="11">
    <location>
        <begin position="100"/>
        <end position="126"/>
    </location>
</feature>